<dbReference type="Gene3D" id="1.20.120.490">
    <property type="entry name" value="Hypothetical protein TM1646-like domain"/>
    <property type="match status" value="1"/>
</dbReference>
<gene>
    <name evidence="3" type="ORF">P0Y55_17190</name>
</gene>
<evidence type="ECO:0000256" key="2">
    <source>
        <dbReference type="SAM" id="MobiDB-lite"/>
    </source>
</evidence>
<dbReference type="Pfam" id="PF03885">
    <property type="entry name" value="DUF327"/>
    <property type="match status" value="1"/>
</dbReference>
<evidence type="ECO:0000256" key="1">
    <source>
        <dbReference type="SAM" id="Coils"/>
    </source>
</evidence>
<keyword evidence="1" id="KW-0175">Coiled coil</keyword>
<keyword evidence="4" id="KW-1185">Reference proteome</keyword>
<evidence type="ECO:0000313" key="4">
    <source>
        <dbReference type="Proteomes" id="UP001178662"/>
    </source>
</evidence>
<dbReference type="SUPFAM" id="SSF158397">
    <property type="entry name" value="TM1646-like"/>
    <property type="match status" value="1"/>
</dbReference>
<reference evidence="3" key="1">
    <citation type="submission" date="2023-03" db="EMBL/GenBank/DDBJ databases">
        <title>Andean soil-derived lignocellulolytic bacterial consortium as a source of novel taxa and putative plastic-active enzymes.</title>
        <authorList>
            <person name="Diaz-Garcia L."/>
            <person name="Chuvochina M."/>
            <person name="Feuerriegel G."/>
            <person name="Bunk B."/>
            <person name="Sproer C."/>
            <person name="Streit W.R."/>
            <person name="Rodriguez L.M."/>
            <person name="Overmann J."/>
            <person name="Jimenez D.J."/>
        </authorList>
    </citation>
    <scope>NUCLEOTIDE SEQUENCE</scope>
    <source>
        <strain evidence="3">MAG 2441</strain>
    </source>
</reference>
<dbReference type="InterPro" id="IPR024042">
    <property type="entry name" value="TM1646-like_dom_sf"/>
</dbReference>
<sequence>MKIQPGYPMINKSLPRGETLNRPAQTNSFGDLMQQQEEQRSQEELKRKLEDIKLQGDRLTRSMTVRELVLYRQMVKSFLEDTVKRGISLKETKGWDRRGRGKRYKLLEEIDAMLVSMGEELLATEEGRIDLLHKVGEIRGILINIVF</sequence>
<dbReference type="AlphaFoldDB" id="A0AA95EZS0"/>
<evidence type="ECO:0000313" key="3">
    <source>
        <dbReference type="EMBL" id="WEK54258.1"/>
    </source>
</evidence>
<dbReference type="Proteomes" id="UP001178662">
    <property type="component" value="Chromosome"/>
</dbReference>
<protein>
    <submittedName>
        <fullName evidence="3">YaaR family protein</fullName>
    </submittedName>
</protein>
<proteinExistence type="predicted"/>
<feature type="coiled-coil region" evidence="1">
    <location>
        <begin position="32"/>
        <end position="62"/>
    </location>
</feature>
<accession>A0AA95EZS0</accession>
<name>A0AA95EZS0_9BACL</name>
<organism evidence="3 4">
    <name type="scientific">Candidatus Cohnella colombiensis</name>
    <dbReference type="NCBI Taxonomy" id="3121368"/>
    <lineage>
        <taxon>Bacteria</taxon>
        <taxon>Bacillati</taxon>
        <taxon>Bacillota</taxon>
        <taxon>Bacilli</taxon>
        <taxon>Bacillales</taxon>
        <taxon>Paenibacillaceae</taxon>
        <taxon>Cohnella</taxon>
    </lineage>
</organism>
<feature type="region of interest" description="Disordered" evidence="2">
    <location>
        <begin position="1"/>
        <end position="26"/>
    </location>
</feature>
<dbReference type="EMBL" id="CP119317">
    <property type="protein sequence ID" value="WEK54258.1"/>
    <property type="molecule type" value="Genomic_DNA"/>
</dbReference>
<dbReference type="InterPro" id="IPR005585">
    <property type="entry name" value="DUF327"/>
</dbReference>